<dbReference type="CDD" id="cd06261">
    <property type="entry name" value="TM_PBP2"/>
    <property type="match status" value="1"/>
</dbReference>
<evidence type="ECO:0000313" key="10">
    <source>
        <dbReference type="Proteomes" id="UP000766595"/>
    </source>
</evidence>
<dbReference type="InterPro" id="IPR045621">
    <property type="entry name" value="BPD_transp_1_N"/>
</dbReference>
<dbReference type="PROSITE" id="PS50928">
    <property type="entry name" value="ABC_TM1"/>
    <property type="match status" value="1"/>
</dbReference>
<accession>A0A947D9T8</accession>
<keyword evidence="2 7" id="KW-0813">Transport</keyword>
<keyword evidence="5 7" id="KW-1133">Transmembrane helix</keyword>
<organism evidence="9 10">
    <name type="scientific">Prosthecodimorpha staleyi</name>
    <dbReference type="NCBI Taxonomy" id="2840188"/>
    <lineage>
        <taxon>Bacteria</taxon>
        <taxon>Pseudomonadati</taxon>
        <taxon>Pseudomonadota</taxon>
        <taxon>Alphaproteobacteria</taxon>
        <taxon>Hyphomicrobiales</taxon>
        <taxon>Ancalomicrobiaceae</taxon>
        <taxon>Prosthecodimorpha</taxon>
    </lineage>
</organism>
<dbReference type="Gene3D" id="1.10.3720.10">
    <property type="entry name" value="MetI-like"/>
    <property type="match status" value="1"/>
</dbReference>
<dbReference type="PANTHER" id="PTHR43163:SF8">
    <property type="entry name" value="D,D-DIPEPTIDE TRANSPORT SYSTEM PERMEASE PROTEIN DDPB-RELATED"/>
    <property type="match status" value="1"/>
</dbReference>
<dbReference type="Pfam" id="PF19300">
    <property type="entry name" value="BPD_transp_1_N"/>
    <property type="match status" value="1"/>
</dbReference>
<dbReference type="InterPro" id="IPR035906">
    <property type="entry name" value="MetI-like_sf"/>
</dbReference>
<dbReference type="GO" id="GO:0005886">
    <property type="term" value="C:plasma membrane"/>
    <property type="evidence" value="ECO:0007669"/>
    <property type="project" value="UniProtKB-SubCell"/>
</dbReference>
<proteinExistence type="inferred from homology"/>
<gene>
    <name evidence="9" type="ORF">KL771_16220</name>
</gene>
<feature type="transmembrane region" description="Helical" evidence="7">
    <location>
        <begin position="322"/>
        <end position="341"/>
    </location>
</feature>
<name>A0A947D9T8_9HYPH</name>
<feature type="transmembrane region" description="Helical" evidence="7">
    <location>
        <begin position="218"/>
        <end position="237"/>
    </location>
</feature>
<keyword evidence="10" id="KW-1185">Reference proteome</keyword>
<evidence type="ECO:0000256" key="4">
    <source>
        <dbReference type="ARBA" id="ARBA00022692"/>
    </source>
</evidence>
<comment type="subcellular location">
    <subcellularLocation>
        <location evidence="1 7">Cell membrane</location>
        <topology evidence="1 7">Multi-pass membrane protein</topology>
    </subcellularLocation>
</comment>
<dbReference type="EMBL" id="JAHHZF010000007">
    <property type="protein sequence ID" value="MBT9291012.1"/>
    <property type="molecule type" value="Genomic_DNA"/>
</dbReference>
<feature type="transmembrane region" description="Helical" evidence="7">
    <location>
        <begin position="153"/>
        <end position="178"/>
    </location>
</feature>
<keyword evidence="3" id="KW-1003">Cell membrane</keyword>
<evidence type="ECO:0000256" key="3">
    <source>
        <dbReference type="ARBA" id="ARBA00022475"/>
    </source>
</evidence>
<dbReference type="Proteomes" id="UP000766595">
    <property type="component" value="Unassembled WGS sequence"/>
</dbReference>
<feature type="transmembrane region" description="Helical" evidence="7">
    <location>
        <begin position="276"/>
        <end position="302"/>
    </location>
</feature>
<evidence type="ECO:0000259" key="8">
    <source>
        <dbReference type="PROSITE" id="PS50928"/>
    </source>
</evidence>
<sequence length="352" mass="38123">MPTSARREGNDVARHPIVQRLIRLGTTVSSLAITMFGLVLVTFFIGRVIPIDPVLTILGDHARPELVNKLRMELGLDKPLPVQFWIYLKALLQGDLGRSVMTTNRVVDDIRLYFPATVELGTVAMIFATVAGIPLGVLSAVRRNSALDQFVRVFSLVGHSIPIPVLGLGALLVFYAWLGWAPGTGRVGVGYVGLTPTVTGFLTVDALIAGDTEVFWDAVAHLMLPAGVLAYFSMAYISRMTRAFMIDALAGEYVITARAKGLSPARVIWRHAFGNIAVRLVTVLALTYAGLLEGAVVTEMIFSWPGIGQYLTVSLLNADMNAVIGATLLVGFVYMLLNLLADAAYRILDPRV</sequence>
<dbReference type="Pfam" id="PF00528">
    <property type="entry name" value="BPD_transp_1"/>
    <property type="match status" value="1"/>
</dbReference>
<evidence type="ECO:0000256" key="6">
    <source>
        <dbReference type="ARBA" id="ARBA00023136"/>
    </source>
</evidence>
<dbReference type="InterPro" id="IPR000515">
    <property type="entry name" value="MetI-like"/>
</dbReference>
<keyword evidence="4 7" id="KW-0812">Transmembrane</keyword>
<evidence type="ECO:0000256" key="7">
    <source>
        <dbReference type="RuleBase" id="RU363032"/>
    </source>
</evidence>
<comment type="caution">
    <text evidence="9">The sequence shown here is derived from an EMBL/GenBank/DDBJ whole genome shotgun (WGS) entry which is preliminary data.</text>
</comment>
<comment type="similarity">
    <text evidence="7">Belongs to the binding-protein-dependent transport system permease family.</text>
</comment>
<protein>
    <submittedName>
        <fullName evidence="9">ABC transporter permease</fullName>
    </submittedName>
</protein>
<dbReference type="GO" id="GO:0071916">
    <property type="term" value="F:dipeptide transmembrane transporter activity"/>
    <property type="evidence" value="ECO:0007669"/>
    <property type="project" value="TreeGrafter"/>
</dbReference>
<evidence type="ECO:0000313" key="9">
    <source>
        <dbReference type="EMBL" id="MBT9291012.1"/>
    </source>
</evidence>
<dbReference type="PANTHER" id="PTHR43163">
    <property type="entry name" value="DIPEPTIDE TRANSPORT SYSTEM PERMEASE PROTEIN DPPB-RELATED"/>
    <property type="match status" value="1"/>
</dbReference>
<evidence type="ECO:0000256" key="5">
    <source>
        <dbReference type="ARBA" id="ARBA00022989"/>
    </source>
</evidence>
<evidence type="ECO:0000256" key="1">
    <source>
        <dbReference type="ARBA" id="ARBA00004651"/>
    </source>
</evidence>
<dbReference type="SUPFAM" id="SSF161098">
    <property type="entry name" value="MetI-like"/>
    <property type="match status" value="1"/>
</dbReference>
<evidence type="ECO:0000256" key="2">
    <source>
        <dbReference type="ARBA" id="ARBA00022448"/>
    </source>
</evidence>
<dbReference type="AlphaFoldDB" id="A0A947D9T8"/>
<feature type="transmembrane region" description="Helical" evidence="7">
    <location>
        <begin position="21"/>
        <end position="45"/>
    </location>
</feature>
<keyword evidence="6 7" id="KW-0472">Membrane</keyword>
<feature type="transmembrane region" description="Helical" evidence="7">
    <location>
        <begin position="120"/>
        <end position="141"/>
    </location>
</feature>
<reference evidence="9 10" key="1">
    <citation type="submission" date="2021-06" db="EMBL/GenBank/DDBJ databases">
        <authorList>
            <person name="Grouzdev D.S."/>
            <person name="Koziaeva V."/>
        </authorList>
    </citation>
    <scope>NUCLEOTIDE SEQUENCE [LARGE SCALE GENOMIC DNA]</scope>
    <source>
        <strain evidence="9 10">22</strain>
    </source>
</reference>
<feature type="domain" description="ABC transmembrane type-1" evidence="8">
    <location>
        <begin position="114"/>
        <end position="341"/>
    </location>
</feature>